<dbReference type="Pfam" id="PF14430">
    <property type="entry name" value="Imm1"/>
    <property type="match status" value="1"/>
</dbReference>
<dbReference type="InterPro" id="IPR025680">
    <property type="entry name" value="DddI"/>
</dbReference>
<evidence type="ECO:0000313" key="1">
    <source>
        <dbReference type="EMBL" id="NHC15234.1"/>
    </source>
</evidence>
<dbReference type="RefSeq" id="WP_166283501.1">
    <property type="nucleotide sequence ID" value="NZ_JAANNP010000020.1"/>
</dbReference>
<keyword evidence="2" id="KW-1185">Reference proteome</keyword>
<organism evidence="1 2">
    <name type="scientific">Motilibacter deserti</name>
    <dbReference type="NCBI Taxonomy" id="2714956"/>
    <lineage>
        <taxon>Bacteria</taxon>
        <taxon>Bacillati</taxon>
        <taxon>Actinomycetota</taxon>
        <taxon>Actinomycetes</taxon>
        <taxon>Motilibacterales</taxon>
        <taxon>Motilibacteraceae</taxon>
        <taxon>Motilibacter</taxon>
    </lineage>
</organism>
<accession>A0ABX0GZN5</accession>
<comment type="caution">
    <text evidence="1">The sequence shown here is derived from an EMBL/GenBank/DDBJ whole genome shotgun (WGS) entry which is preliminary data.</text>
</comment>
<dbReference type="Proteomes" id="UP000800981">
    <property type="component" value="Unassembled WGS sequence"/>
</dbReference>
<protein>
    <recommendedName>
        <fullName evidence="3">Immunity protein Imm1</fullName>
    </recommendedName>
</protein>
<name>A0ABX0GZN5_9ACTN</name>
<proteinExistence type="predicted"/>
<reference evidence="1 2" key="1">
    <citation type="submission" date="2020-03" db="EMBL/GenBank/DDBJ databases">
        <title>Two novel Motilibacter sp.</title>
        <authorList>
            <person name="Liu S."/>
        </authorList>
    </citation>
    <scope>NUCLEOTIDE SEQUENCE [LARGE SCALE GENOMIC DNA]</scope>
    <source>
        <strain evidence="1 2">E257</strain>
    </source>
</reference>
<dbReference type="EMBL" id="JAANNP010000020">
    <property type="protein sequence ID" value="NHC15234.1"/>
    <property type="molecule type" value="Genomic_DNA"/>
</dbReference>
<gene>
    <name evidence="1" type="ORF">G9H71_15740</name>
</gene>
<evidence type="ECO:0000313" key="2">
    <source>
        <dbReference type="Proteomes" id="UP000800981"/>
    </source>
</evidence>
<evidence type="ECO:0008006" key="3">
    <source>
        <dbReference type="Google" id="ProtNLM"/>
    </source>
</evidence>
<sequence length="131" mass="13720">MFVTSVASAIRGSAVEREWEPDWDEGTVRQLVEALDGIDTTAVVFAGPDEAHLAVGGSAYAGLVVYVSYAGGEAYSLADPAAPEGTATVVTAGTPGDYELRYVVGPDAAVQAAWRFVRHGDLDDALEWETG</sequence>